<feature type="transmembrane region" description="Helical" evidence="1">
    <location>
        <begin position="56"/>
        <end position="74"/>
    </location>
</feature>
<evidence type="ECO:0000313" key="2">
    <source>
        <dbReference type="EMBL" id="SDM97315.1"/>
    </source>
</evidence>
<feature type="transmembrane region" description="Helical" evidence="1">
    <location>
        <begin position="31"/>
        <end position="50"/>
    </location>
</feature>
<dbReference type="RefSeq" id="WP_089698769.1">
    <property type="nucleotide sequence ID" value="NZ_FNHL01000004.1"/>
</dbReference>
<evidence type="ECO:0000256" key="1">
    <source>
        <dbReference type="SAM" id="Phobius"/>
    </source>
</evidence>
<dbReference type="EMBL" id="FNHL01000004">
    <property type="protein sequence ID" value="SDM97315.1"/>
    <property type="molecule type" value="Genomic_DNA"/>
</dbReference>
<reference evidence="3" key="1">
    <citation type="submission" date="2016-10" db="EMBL/GenBank/DDBJ databases">
        <authorList>
            <person name="Varghese N."/>
            <person name="Submissions S."/>
        </authorList>
    </citation>
    <scope>NUCLEOTIDE SEQUENCE [LARGE SCALE GENOMIC DNA]</scope>
    <source>
        <strain evidence="3">CGMCC 1.10119</strain>
    </source>
</reference>
<dbReference type="Proteomes" id="UP000199451">
    <property type="component" value="Unassembled WGS sequence"/>
</dbReference>
<keyword evidence="3" id="KW-1185">Reference proteome</keyword>
<dbReference type="AlphaFoldDB" id="A0A1G9XM87"/>
<name>A0A1G9XM87_9EURY</name>
<keyword evidence="1" id="KW-0812">Transmembrane</keyword>
<gene>
    <name evidence="2" type="ORF">SAMN04487949_3031</name>
</gene>
<keyword evidence="1" id="KW-0472">Membrane</keyword>
<sequence>MPSDESELTEAEVRAVVREELDAALRHQRTTILGSFAFFGGLAVLFVGIALANAGAVFGIGLLVGLFGAAALYGQQPFNRSSESGSPSPADD</sequence>
<proteinExistence type="predicted"/>
<keyword evidence="1" id="KW-1133">Transmembrane helix</keyword>
<organism evidence="2 3">
    <name type="scientific">Halogranum gelatinilyticum</name>
    <dbReference type="NCBI Taxonomy" id="660521"/>
    <lineage>
        <taxon>Archaea</taxon>
        <taxon>Methanobacteriati</taxon>
        <taxon>Methanobacteriota</taxon>
        <taxon>Stenosarchaea group</taxon>
        <taxon>Halobacteria</taxon>
        <taxon>Halobacteriales</taxon>
        <taxon>Haloferacaceae</taxon>
    </lineage>
</organism>
<protein>
    <submittedName>
        <fullName evidence="2">Uncharacterized protein</fullName>
    </submittedName>
</protein>
<dbReference type="STRING" id="660521.SAMN04487949_3031"/>
<accession>A0A1G9XM87</accession>
<evidence type="ECO:0000313" key="3">
    <source>
        <dbReference type="Proteomes" id="UP000199451"/>
    </source>
</evidence>